<dbReference type="AlphaFoldDB" id="A0A1I7K8P3"/>
<feature type="domain" description="SsuA/THI5-like" evidence="6">
    <location>
        <begin position="63"/>
        <end position="275"/>
    </location>
</feature>
<dbReference type="GO" id="GO:0042918">
    <property type="term" value="P:alkanesulfonate transmembrane transport"/>
    <property type="evidence" value="ECO:0007669"/>
    <property type="project" value="TreeGrafter"/>
</dbReference>
<feature type="region of interest" description="Disordered" evidence="4">
    <location>
        <begin position="28"/>
        <end position="50"/>
    </location>
</feature>
<evidence type="ECO:0000313" key="8">
    <source>
        <dbReference type="Proteomes" id="UP000183508"/>
    </source>
</evidence>
<evidence type="ECO:0000256" key="4">
    <source>
        <dbReference type="SAM" id="MobiDB-lite"/>
    </source>
</evidence>
<evidence type="ECO:0000313" key="7">
    <source>
        <dbReference type="EMBL" id="SFU93799.1"/>
    </source>
</evidence>
<comment type="similarity">
    <text evidence="2">Belongs to the bacterial solute-binding protein SsuA/TauA family.</text>
</comment>
<comment type="subcellular location">
    <subcellularLocation>
        <location evidence="1">Periplasm</location>
    </subcellularLocation>
</comment>
<dbReference type="Proteomes" id="UP000183508">
    <property type="component" value="Unassembled WGS sequence"/>
</dbReference>
<dbReference type="eggNOG" id="COG0715">
    <property type="taxonomic scope" value="Bacteria"/>
</dbReference>
<dbReference type="Pfam" id="PF09084">
    <property type="entry name" value="NMT1"/>
    <property type="match status" value="1"/>
</dbReference>
<dbReference type="InterPro" id="IPR015168">
    <property type="entry name" value="SsuA/THI5"/>
</dbReference>
<dbReference type="GO" id="GO:0042597">
    <property type="term" value="C:periplasmic space"/>
    <property type="evidence" value="ECO:0007669"/>
    <property type="project" value="UniProtKB-SubCell"/>
</dbReference>
<name>A0A1I7K8P3_9BACL</name>
<feature type="signal peptide" evidence="5">
    <location>
        <begin position="1"/>
        <end position="19"/>
    </location>
</feature>
<evidence type="ECO:0000256" key="3">
    <source>
        <dbReference type="ARBA" id="ARBA00022729"/>
    </source>
</evidence>
<dbReference type="Gene3D" id="3.40.190.10">
    <property type="entry name" value="Periplasmic binding protein-like II"/>
    <property type="match status" value="2"/>
</dbReference>
<feature type="compositionally biased region" description="Low complexity" evidence="4">
    <location>
        <begin position="35"/>
        <end position="50"/>
    </location>
</feature>
<protein>
    <submittedName>
        <fullName evidence="7">NitT/TauT family transport system substrate-binding protein</fullName>
    </submittedName>
</protein>
<dbReference type="PANTHER" id="PTHR30024:SF47">
    <property type="entry name" value="TAURINE-BINDING PERIPLASMIC PROTEIN"/>
    <property type="match status" value="1"/>
</dbReference>
<evidence type="ECO:0000256" key="5">
    <source>
        <dbReference type="SAM" id="SignalP"/>
    </source>
</evidence>
<evidence type="ECO:0000256" key="1">
    <source>
        <dbReference type="ARBA" id="ARBA00004418"/>
    </source>
</evidence>
<dbReference type="SUPFAM" id="SSF53850">
    <property type="entry name" value="Periplasmic binding protein-like II"/>
    <property type="match status" value="1"/>
</dbReference>
<keyword evidence="3 5" id="KW-0732">Signal</keyword>
<accession>A0A1I7K8P3</accession>
<feature type="chain" id="PRO_5038509272" evidence="5">
    <location>
        <begin position="20"/>
        <end position="363"/>
    </location>
</feature>
<dbReference type="STRING" id="392015.SAMN05421543_11458"/>
<reference evidence="8" key="1">
    <citation type="submission" date="2016-10" db="EMBL/GenBank/DDBJ databases">
        <authorList>
            <person name="Varghese N."/>
        </authorList>
    </citation>
    <scope>NUCLEOTIDE SEQUENCE [LARGE SCALE GENOMIC DNA]</scope>
    <source>
        <strain evidence="8">DSM 17980</strain>
    </source>
</reference>
<sequence>MLNKRWVGAALALAMVAVAGCGASGAGTSGDSNTANSAPGNPSAGSSGSTATITVGTTPLVSSAPIFLAEDLGYWKDLGLDVQLKTYEAAGDIDVATAAGTLDVSATGITASLFNLWASGKKEYIVADKGRIWPGQKFEALVASDKAWNAGVHSVADLKGKRFGNTTAGSTFDYLLGSMLASYNMTLGDVQEVPLHTTSNIAAAVESGQVDAAILPQPAANKELQSGKAHLIAWVDDNVKADLLVIAYSPNFRTHTDAATKFMEGYLRAVQFYNQHVYGNHNADDPDYKKGLDIISKYAKQPADVVKTELIYVDPKAEVDPANIENQLKFYQGAGFVKGDIDVGSMVDDSFLKQAQKQLGGGA</sequence>
<dbReference type="PANTHER" id="PTHR30024">
    <property type="entry name" value="ALIPHATIC SULFONATES-BINDING PROTEIN-RELATED"/>
    <property type="match status" value="1"/>
</dbReference>
<organism evidence="7 8">
    <name type="scientific">Alicyclobacillus macrosporangiidus</name>
    <dbReference type="NCBI Taxonomy" id="392015"/>
    <lineage>
        <taxon>Bacteria</taxon>
        <taxon>Bacillati</taxon>
        <taxon>Bacillota</taxon>
        <taxon>Bacilli</taxon>
        <taxon>Bacillales</taxon>
        <taxon>Alicyclobacillaceae</taxon>
        <taxon>Alicyclobacillus</taxon>
    </lineage>
</organism>
<dbReference type="PROSITE" id="PS51257">
    <property type="entry name" value="PROKAR_LIPOPROTEIN"/>
    <property type="match status" value="1"/>
</dbReference>
<gene>
    <name evidence="7" type="ORF">SAMN05421543_11458</name>
</gene>
<proteinExistence type="inferred from homology"/>
<evidence type="ECO:0000256" key="2">
    <source>
        <dbReference type="ARBA" id="ARBA00010742"/>
    </source>
</evidence>
<keyword evidence="8" id="KW-1185">Reference proteome</keyword>
<evidence type="ECO:0000259" key="6">
    <source>
        <dbReference type="Pfam" id="PF09084"/>
    </source>
</evidence>
<dbReference type="EMBL" id="FPBV01000014">
    <property type="protein sequence ID" value="SFU93799.1"/>
    <property type="molecule type" value="Genomic_DNA"/>
</dbReference>